<organism evidence="1 2">
    <name type="scientific">Candidatus Amesbacteria bacterium GW2011_GWC1_47_15</name>
    <dbReference type="NCBI Taxonomy" id="1618364"/>
    <lineage>
        <taxon>Bacteria</taxon>
        <taxon>Candidatus Amesiibacteriota</taxon>
    </lineage>
</organism>
<evidence type="ECO:0000313" key="2">
    <source>
        <dbReference type="Proteomes" id="UP000034502"/>
    </source>
</evidence>
<gene>
    <name evidence="1" type="ORF">UX86_C0015G0039</name>
</gene>
<dbReference type="Proteomes" id="UP000034502">
    <property type="component" value="Unassembled WGS sequence"/>
</dbReference>
<sequence length="83" mass="9498">MPKSGKNLDEILIRAYKKGWRTIAGINFEGEEQMVRVLPGSEGIYRLADQGGIRMTVDAESLFGMLWVEEGWKRLIFLVPEKK</sequence>
<name>A0A0G1S378_9BACT</name>
<comment type="caution">
    <text evidence="1">The sequence shown here is derived from an EMBL/GenBank/DDBJ whole genome shotgun (WGS) entry which is preliminary data.</text>
</comment>
<dbReference type="EMBL" id="LCNU01000015">
    <property type="protein sequence ID" value="KKU63949.1"/>
    <property type="molecule type" value="Genomic_DNA"/>
</dbReference>
<accession>A0A0G1S378</accession>
<evidence type="ECO:0000313" key="1">
    <source>
        <dbReference type="EMBL" id="KKU63949.1"/>
    </source>
</evidence>
<proteinExistence type="predicted"/>
<dbReference type="STRING" id="1618364.UX86_C0015G0039"/>
<protein>
    <submittedName>
        <fullName evidence="1">Uncharacterized protein</fullName>
    </submittedName>
</protein>
<reference evidence="1 2" key="1">
    <citation type="journal article" date="2015" name="Nature">
        <title>rRNA introns, odd ribosomes, and small enigmatic genomes across a large radiation of phyla.</title>
        <authorList>
            <person name="Brown C.T."/>
            <person name="Hug L.A."/>
            <person name="Thomas B.C."/>
            <person name="Sharon I."/>
            <person name="Castelle C.J."/>
            <person name="Singh A."/>
            <person name="Wilkins M.J."/>
            <person name="Williams K.H."/>
            <person name="Banfield J.F."/>
        </authorList>
    </citation>
    <scope>NUCLEOTIDE SEQUENCE [LARGE SCALE GENOMIC DNA]</scope>
</reference>
<dbReference type="AlphaFoldDB" id="A0A0G1S378"/>